<accession>A0A918AB06</accession>
<evidence type="ECO:0008006" key="3">
    <source>
        <dbReference type="Google" id="ProtNLM"/>
    </source>
</evidence>
<sequence>MSSIEERLEAVLAAPVGSIVSLEHQVLPSAGTVDGWDLPRADREALSQRGLPDDLLMMPNFQAASEPILAPNIASGVEGHLIAADQRLYQLGRWGSSDRTPMMGAVAGDGRILGLRKAPLTVEDLHPGLRDHYAGYYAPSVIFINTSLSCLVELAWRWRAAVQLLRELHEQEPAGIRPIEEHEAHHERIRACERTFTEAAATVDPAINPNDPTGTWVELVNDL</sequence>
<dbReference type="Pfam" id="PF14435">
    <property type="entry name" value="SUKH-4"/>
    <property type="match status" value="1"/>
</dbReference>
<keyword evidence="2" id="KW-1185">Reference proteome</keyword>
<dbReference type="EMBL" id="BMNK01000015">
    <property type="protein sequence ID" value="GGP14065.1"/>
    <property type="molecule type" value="Genomic_DNA"/>
</dbReference>
<dbReference type="AlphaFoldDB" id="A0A918AB06"/>
<proteinExistence type="predicted"/>
<evidence type="ECO:0000313" key="2">
    <source>
        <dbReference type="Proteomes" id="UP000660745"/>
    </source>
</evidence>
<reference evidence="1" key="2">
    <citation type="submission" date="2020-09" db="EMBL/GenBank/DDBJ databases">
        <authorList>
            <person name="Sun Q."/>
            <person name="Zhou Y."/>
        </authorList>
    </citation>
    <scope>NUCLEOTIDE SEQUENCE</scope>
    <source>
        <strain evidence="1">CGMCC 4.7430</strain>
    </source>
</reference>
<dbReference type="Proteomes" id="UP000660745">
    <property type="component" value="Unassembled WGS sequence"/>
</dbReference>
<evidence type="ECO:0000313" key="1">
    <source>
        <dbReference type="EMBL" id="GGP14065.1"/>
    </source>
</evidence>
<organism evidence="1 2">
    <name type="scientific">Nonomuraea glycinis</name>
    <dbReference type="NCBI Taxonomy" id="2047744"/>
    <lineage>
        <taxon>Bacteria</taxon>
        <taxon>Bacillati</taxon>
        <taxon>Actinomycetota</taxon>
        <taxon>Actinomycetes</taxon>
        <taxon>Streptosporangiales</taxon>
        <taxon>Streptosporangiaceae</taxon>
        <taxon>Nonomuraea</taxon>
    </lineage>
</organism>
<reference evidence="1" key="1">
    <citation type="journal article" date="2014" name="Int. J. Syst. Evol. Microbiol.">
        <title>Complete genome sequence of Corynebacterium casei LMG S-19264T (=DSM 44701T), isolated from a smear-ripened cheese.</title>
        <authorList>
            <consortium name="US DOE Joint Genome Institute (JGI-PGF)"/>
            <person name="Walter F."/>
            <person name="Albersmeier A."/>
            <person name="Kalinowski J."/>
            <person name="Ruckert C."/>
        </authorList>
    </citation>
    <scope>NUCLEOTIDE SEQUENCE</scope>
    <source>
        <strain evidence="1">CGMCC 4.7430</strain>
    </source>
</reference>
<dbReference type="InterPro" id="IPR025851">
    <property type="entry name" value="SUKH-4"/>
</dbReference>
<comment type="caution">
    <text evidence="1">The sequence shown here is derived from an EMBL/GenBank/DDBJ whole genome shotgun (WGS) entry which is preliminary data.</text>
</comment>
<gene>
    <name evidence="1" type="ORF">GCM10012278_68360</name>
</gene>
<name>A0A918AB06_9ACTN</name>
<protein>
    <recommendedName>
        <fullName evidence="3">SUKH-4 immunity protein of toxin-antitoxin system</fullName>
    </recommendedName>
</protein>